<reference evidence="1 2" key="2">
    <citation type="journal article" date="2022" name="Mol. Ecol. Resour.">
        <title>The genomes of chicory, endive, great burdock and yacon provide insights into Asteraceae paleo-polyploidization history and plant inulin production.</title>
        <authorList>
            <person name="Fan W."/>
            <person name="Wang S."/>
            <person name="Wang H."/>
            <person name="Wang A."/>
            <person name="Jiang F."/>
            <person name="Liu H."/>
            <person name="Zhao H."/>
            <person name="Xu D."/>
            <person name="Zhang Y."/>
        </authorList>
    </citation>
    <scope>NUCLEOTIDE SEQUENCE [LARGE SCALE GENOMIC DNA]</scope>
    <source>
        <strain evidence="2">cv. Yunnan</strain>
        <tissue evidence="1">Leaves</tissue>
    </source>
</reference>
<accession>A0ACB9J6K0</accession>
<gene>
    <name evidence="1" type="ORF">L1987_14870</name>
</gene>
<dbReference type="Proteomes" id="UP001056120">
    <property type="component" value="Linkage Group LG05"/>
</dbReference>
<evidence type="ECO:0000313" key="1">
    <source>
        <dbReference type="EMBL" id="KAI3815210.1"/>
    </source>
</evidence>
<keyword evidence="2" id="KW-1185">Reference proteome</keyword>
<protein>
    <submittedName>
        <fullName evidence="1">Uncharacterized protein</fullName>
    </submittedName>
</protein>
<evidence type="ECO:0000313" key="2">
    <source>
        <dbReference type="Proteomes" id="UP001056120"/>
    </source>
</evidence>
<proteinExistence type="predicted"/>
<comment type="caution">
    <text evidence="1">The sequence shown here is derived from an EMBL/GenBank/DDBJ whole genome shotgun (WGS) entry which is preliminary data.</text>
</comment>
<reference evidence="2" key="1">
    <citation type="journal article" date="2022" name="Mol. Ecol. Resour.">
        <title>The genomes of chicory, endive, great burdock and yacon provide insights into Asteraceae palaeo-polyploidization history and plant inulin production.</title>
        <authorList>
            <person name="Fan W."/>
            <person name="Wang S."/>
            <person name="Wang H."/>
            <person name="Wang A."/>
            <person name="Jiang F."/>
            <person name="Liu H."/>
            <person name="Zhao H."/>
            <person name="Xu D."/>
            <person name="Zhang Y."/>
        </authorList>
    </citation>
    <scope>NUCLEOTIDE SEQUENCE [LARGE SCALE GENOMIC DNA]</scope>
    <source>
        <strain evidence="2">cv. Yunnan</strain>
    </source>
</reference>
<sequence length="100" mass="11410">MKDIRRACEAWGSVESVYIARKLSKSGKRFTFVNVEDGISGGSRSFAVVLTGKKVTREVKTLKKLALVDAIQLLIFTRWFGWKSKAFLYVRGLRQALRRL</sequence>
<organism evidence="1 2">
    <name type="scientific">Smallanthus sonchifolius</name>
    <dbReference type="NCBI Taxonomy" id="185202"/>
    <lineage>
        <taxon>Eukaryota</taxon>
        <taxon>Viridiplantae</taxon>
        <taxon>Streptophyta</taxon>
        <taxon>Embryophyta</taxon>
        <taxon>Tracheophyta</taxon>
        <taxon>Spermatophyta</taxon>
        <taxon>Magnoliopsida</taxon>
        <taxon>eudicotyledons</taxon>
        <taxon>Gunneridae</taxon>
        <taxon>Pentapetalae</taxon>
        <taxon>asterids</taxon>
        <taxon>campanulids</taxon>
        <taxon>Asterales</taxon>
        <taxon>Asteraceae</taxon>
        <taxon>Asteroideae</taxon>
        <taxon>Heliantheae alliance</taxon>
        <taxon>Millerieae</taxon>
        <taxon>Smallanthus</taxon>
    </lineage>
</organism>
<name>A0ACB9J6K0_9ASTR</name>
<dbReference type="EMBL" id="CM042022">
    <property type="protein sequence ID" value="KAI3815210.1"/>
    <property type="molecule type" value="Genomic_DNA"/>
</dbReference>